<reference evidence="2 3" key="1">
    <citation type="submission" date="2018-02" db="EMBL/GenBank/DDBJ databases">
        <title>Comparative genomes isolates from brazilian mangrove.</title>
        <authorList>
            <person name="Araujo J.E."/>
            <person name="Taketani R.G."/>
            <person name="Silva M.C.P."/>
            <person name="Loureco M.V."/>
            <person name="Andreote F.D."/>
        </authorList>
    </citation>
    <scope>NUCLEOTIDE SEQUENCE [LARGE SCALE GENOMIC DNA]</scope>
    <source>
        <strain evidence="2 3">NAP PRIS-MGV</strain>
    </source>
</reference>
<evidence type="ECO:0000313" key="2">
    <source>
        <dbReference type="EMBL" id="PQO38464.1"/>
    </source>
</evidence>
<dbReference type="EMBL" id="PUIB01000011">
    <property type="protein sequence ID" value="PQO38464.1"/>
    <property type="molecule type" value="Genomic_DNA"/>
</dbReference>
<dbReference type="InterPro" id="IPR011989">
    <property type="entry name" value="ARM-like"/>
</dbReference>
<evidence type="ECO:0008006" key="4">
    <source>
        <dbReference type="Google" id="ProtNLM"/>
    </source>
</evidence>
<name>A0A2S8G2V4_9BACT</name>
<evidence type="ECO:0000256" key="1">
    <source>
        <dbReference type="SAM" id="MobiDB-lite"/>
    </source>
</evidence>
<dbReference type="AlphaFoldDB" id="A0A2S8G2V4"/>
<dbReference type="OrthoDB" id="270890at2"/>
<dbReference type="Gene3D" id="1.25.10.10">
    <property type="entry name" value="Leucine-rich Repeat Variant"/>
    <property type="match status" value="1"/>
</dbReference>
<gene>
    <name evidence="2" type="ORF">C5Y98_10435</name>
</gene>
<protein>
    <recommendedName>
        <fullName evidence="4">HEAT repeat domain-containing protein</fullName>
    </recommendedName>
</protein>
<dbReference type="SUPFAM" id="SSF48371">
    <property type="entry name" value="ARM repeat"/>
    <property type="match status" value="1"/>
</dbReference>
<organism evidence="2 3">
    <name type="scientific">Blastopirellula marina</name>
    <dbReference type="NCBI Taxonomy" id="124"/>
    <lineage>
        <taxon>Bacteria</taxon>
        <taxon>Pseudomonadati</taxon>
        <taxon>Planctomycetota</taxon>
        <taxon>Planctomycetia</taxon>
        <taxon>Pirellulales</taxon>
        <taxon>Pirellulaceae</taxon>
        <taxon>Blastopirellula</taxon>
    </lineage>
</organism>
<dbReference type="InterPro" id="IPR016024">
    <property type="entry name" value="ARM-type_fold"/>
</dbReference>
<dbReference type="Proteomes" id="UP000239388">
    <property type="component" value="Unassembled WGS sequence"/>
</dbReference>
<feature type="region of interest" description="Disordered" evidence="1">
    <location>
        <begin position="240"/>
        <end position="293"/>
    </location>
</feature>
<dbReference type="RefSeq" id="WP_105353873.1">
    <property type="nucleotide sequence ID" value="NZ_PUIB01000011.1"/>
</dbReference>
<comment type="caution">
    <text evidence="2">The sequence shown here is derived from an EMBL/GenBank/DDBJ whole genome shotgun (WGS) entry which is preliminary data.</text>
</comment>
<sequence>MLRAPASIQLPSISMERHARFTRYPIRTTATLVAGLLLAFVGFSIAAKWYWLPNRMDEVLLNAPEQDVPVRMANVLRQTSVPYRKLAIWMGSDRPVIALEASRHLHQQIDRWEQYSGIQIVQEATLLAEALHAEMSHYPDKVREDVHQIAVRMAGWNVGGASHQEGAFLVAVERLINHSAVSSSHLASAAGDAMLSQYLSQTRTEEPVSRTIEPVDNINKVPLNTGLPWKQAELPSLPRDYSQLSQSQPDEKESPSPSAEALPANHRVSLGQPLKLPPLTSSPRHIDPGPTLPEALPDYGTLTTLEVIWKLHAQDTRIVQHARKELESRRFSAEDLELAARLSHPEIAQRLQVVRELPLMLRNDRKTWLYYMTKDPDESVRYAAAAALITSSDPRLLRQLKADLTSDPSPRIQSLIKR</sequence>
<proteinExistence type="predicted"/>
<evidence type="ECO:0000313" key="3">
    <source>
        <dbReference type="Proteomes" id="UP000239388"/>
    </source>
</evidence>
<accession>A0A2S8G2V4</accession>